<feature type="region of interest" description="Disordered" evidence="1">
    <location>
        <begin position="1"/>
        <end position="117"/>
    </location>
</feature>
<keyword evidence="2" id="KW-0472">Membrane</keyword>
<keyword evidence="2" id="KW-1133">Transmembrane helix</keyword>
<accession>A0A261FGJ0</accession>
<keyword evidence="4" id="KW-1185">Reference proteome</keyword>
<evidence type="ECO:0000313" key="3">
    <source>
        <dbReference type="EMBL" id="OZG58267.1"/>
    </source>
</evidence>
<dbReference type="AlphaFoldDB" id="A0A261FGJ0"/>
<feature type="compositionally biased region" description="Low complexity" evidence="1">
    <location>
        <begin position="104"/>
        <end position="116"/>
    </location>
</feature>
<organism evidence="3 4">
    <name type="scientific">Bifidobacterium tissieri</name>
    <dbReference type="NCBI Taxonomy" id="1630162"/>
    <lineage>
        <taxon>Bacteria</taxon>
        <taxon>Bacillati</taxon>
        <taxon>Actinomycetota</taxon>
        <taxon>Actinomycetes</taxon>
        <taxon>Bifidobacteriales</taxon>
        <taxon>Bifidobacteriaceae</taxon>
        <taxon>Bifidobacterium</taxon>
    </lineage>
</organism>
<dbReference type="RefSeq" id="WP_094662601.1">
    <property type="nucleotide sequence ID" value="NZ_MWWV01000004.1"/>
</dbReference>
<evidence type="ECO:0000256" key="1">
    <source>
        <dbReference type="SAM" id="MobiDB-lite"/>
    </source>
</evidence>
<protein>
    <recommendedName>
        <fullName evidence="5">DUF4190 domain-containing protein</fullName>
    </recommendedName>
</protein>
<evidence type="ECO:0000256" key="2">
    <source>
        <dbReference type="SAM" id="Phobius"/>
    </source>
</evidence>
<feature type="transmembrane region" description="Helical" evidence="2">
    <location>
        <begin position="149"/>
        <end position="174"/>
    </location>
</feature>
<dbReference type="Proteomes" id="UP000216444">
    <property type="component" value="Unassembled WGS sequence"/>
</dbReference>
<feature type="compositionally biased region" description="Basic and acidic residues" evidence="1">
    <location>
        <begin position="53"/>
        <end position="69"/>
    </location>
</feature>
<sequence>MNSNPQNTDHNTSQSDGSGRVDQPEYGQYAQPEYGQMASRYPGWNPYVYGAPEPDKSDGSEDQSGKSPDDMMNGADGNPGAGNGYSSWPGSPQSPDSDWRGVGQPQSPYRQYPQYPNGGRGNGYVPDYWNGIDMNDPNQNPLYGRWDSAAIVAFVSALISIPVMPVILGAFSIWRTGRFHMKGRGLAVAAVIMGLLVTALDLYLMVTGMDPTQLVLQMYGLDSTGGTGGTDGGTSV</sequence>
<keyword evidence="2" id="KW-0812">Transmembrane</keyword>
<feature type="compositionally biased region" description="Polar residues" evidence="1">
    <location>
        <begin position="85"/>
        <end position="96"/>
    </location>
</feature>
<evidence type="ECO:0008006" key="5">
    <source>
        <dbReference type="Google" id="ProtNLM"/>
    </source>
</evidence>
<dbReference type="EMBL" id="MWWV01000004">
    <property type="protein sequence ID" value="OZG58267.1"/>
    <property type="molecule type" value="Genomic_DNA"/>
</dbReference>
<comment type="caution">
    <text evidence="3">The sequence shown here is derived from an EMBL/GenBank/DDBJ whole genome shotgun (WGS) entry which is preliminary data.</text>
</comment>
<reference evidence="3 4" key="1">
    <citation type="journal article" date="2017" name="BMC Genomics">
        <title>Comparative genomic and phylogenomic analyses of the Bifidobacteriaceae family.</title>
        <authorList>
            <person name="Lugli G.A."/>
            <person name="Milani C."/>
            <person name="Turroni F."/>
            <person name="Duranti S."/>
            <person name="Mancabelli L."/>
            <person name="Mangifesta M."/>
            <person name="Ferrario C."/>
            <person name="Modesto M."/>
            <person name="Mattarelli P."/>
            <person name="Jiri K."/>
            <person name="van Sinderen D."/>
            <person name="Ventura M."/>
        </authorList>
    </citation>
    <scope>NUCLEOTIDE SEQUENCE [LARGE SCALE GENOMIC DNA]</scope>
    <source>
        <strain evidence="3 4">DSM 100201</strain>
    </source>
</reference>
<gene>
    <name evidence="3" type="ORF">BTIS_0636</name>
</gene>
<name>A0A261FGJ0_9BIFI</name>
<proteinExistence type="predicted"/>
<feature type="compositionally biased region" description="Polar residues" evidence="1">
    <location>
        <begin position="1"/>
        <end position="17"/>
    </location>
</feature>
<evidence type="ECO:0000313" key="4">
    <source>
        <dbReference type="Proteomes" id="UP000216444"/>
    </source>
</evidence>
<feature type="transmembrane region" description="Helical" evidence="2">
    <location>
        <begin position="186"/>
        <end position="206"/>
    </location>
</feature>